<dbReference type="EMBL" id="UAWL01000006">
    <property type="protein sequence ID" value="SQB97341.1"/>
    <property type="molecule type" value="Genomic_DNA"/>
</dbReference>
<organism evidence="2 3">
    <name type="scientific">Helicobacter fennelliae</name>
    <dbReference type="NCBI Taxonomy" id="215"/>
    <lineage>
        <taxon>Bacteria</taxon>
        <taxon>Pseudomonadati</taxon>
        <taxon>Campylobacterota</taxon>
        <taxon>Epsilonproteobacteria</taxon>
        <taxon>Campylobacterales</taxon>
        <taxon>Helicobacteraceae</taxon>
        <taxon>Helicobacter</taxon>
    </lineage>
</organism>
<dbReference type="RefSeq" id="WP_112058167.1">
    <property type="nucleotide sequence ID" value="NZ_UAWL01000006.1"/>
</dbReference>
<name>A0A2X3B8W1_9HELI</name>
<evidence type="ECO:0000313" key="3">
    <source>
        <dbReference type="Proteomes" id="UP000250166"/>
    </source>
</evidence>
<sequence>MNISKLAINHVLCVALLCGSALAYKCSEDFYCEDGRLGIGGYYSSFGSNAVTSDNVGGYLSLSDDHYFKWFYFGGVVRGGYGASYLDMKQGGASKKDTNWLLAVEPRIGINLGSLRTPTFIYFAMPLESYDVALDDTKLTQTFGLESRVSFTTNVRHRHYVSDARASKRFDGSYRIEASFGILRRGNAMAQEVPASQKYF</sequence>
<feature type="signal peptide" evidence="1">
    <location>
        <begin position="1"/>
        <end position="23"/>
    </location>
</feature>
<evidence type="ECO:0008006" key="4">
    <source>
        <dbReference type="Google" id="ProtNLM"/>
    </source>
</evidence>
<gene>
    <name evidence="2" type="ORF">NCTC13102_00072</name>
</gene>
<feature type="chain" id="PRO_5015857612" description="Outer membrane protein" evidence="1">
    <location>
        <begin position="24"/>
        <end position="200"/>
    </location>
</feature>
<proteinExistence type="predicted"/>
<keyword evidence="1" id="KW-0732">Signal</keyword>
<reference evidence="2 3" key="1">
    <citation type="submission" date="2018-06" db="EMBL/GenBank/DDBJ databases">
        <authorList>
            <consortium name="Pathogen Informatics"/>
            <person name="Doyle S."/>
        </authorList>
    </citation>
    <scope>NUCLEOTIDE SEQUENCE [LARGE SCALE GENOMIC DNA]</scope>
    <source>
        <strain evidence="2 3">NCTC13102</strain>
    </source>
</reference>
<protein>
    <recommendedName>
        <fullName evidence="4">Outer membrane protein</fullName>
    </recommendedName>
</protein>
<evidence type="ECO:0000256" key="1">
    <source>
        <dbReference type="SAM" id="SignalP"/>
    </source>
</evidence>
<accession>A0A2X3B8W1</accession>
<dbReference type="Proteomes" id="UP000250166">
    <property type="component" value="Unassembled WGS sequence"/>
</dbReference>
<dbReference type="AlphaFoldDB" id="A0A2X3B8W1"/>
<evidence type="ECO:0000313" key="2">
    <source>
        <dbReference type="EMBL" id="SQB97341.1"/>
    </source>
</evidence>